<dbReference type="Gene3D" id="1.25.40.10">
    <property type="entry name" value="Tetratricopeptide repeat domain"/>
    <property type="match status" value="3"/>
</dbReference>
<dbReference type="PANTHER" id="PTHR19959:SF119">
    <property type="entry name" value="FUNGAL LIPASE-LIKE DOMAIN-CONTAINING PROTEIN"/>
    <property type="match status" value="1"/>
</dbReference>
<feature type="non-terminal residue" evidence="2">
    <location>
        <position position="1"/>
    </location>
</feature>
<dbReference type="PANTHER" id="PTHR19959">
    <property type="entry name" value="KINESIN LIGHT CHAIN"/>
    <property type="match status" value="1"/>
</dbReference>
<organism evidence="2 3">
    <name type="scientific">Penicillium solitum</name>
    <dbReference type="NCBI Taxonomy" id="60172"/>
    <lineage>
        <taxon>Eukaryota</taxon>
        <taxon>Fungi</taxon>
        <taxon>Dikarya</taxon>
        <taxon>Ascomycota</taxon>
        <taxon>Pezizomycotina</taxon>
        <taxon>Eurotiomycetes</taxon>
        <taxon>Eurotiomycetidae</taxon>
        <taxon>Eurotiales</taxon>
        <taxon>Aspergillaceae</taxon>
        <taxon>Penicillium</taxon>
    </lineage>
</organism>
<dbReference type="Proteomes" id="UP000191612">
    <property type="component" value="Unassembled WGS sequence"/>
</dbReference>
<gene>
    <name evidence="2" type="ORF">PENSOL_c086G06413</name>
</gene>
<dbReference type="AlphaFoldDB" id="A0A1V6QB75"/>
<dbReference type="InterPro" id="IPR011990">
    <property type="entry name" value="TPR-like_helical_dom_sf"/>
</dbReference>
<evidence type="ECO:0000259" key="1">
    <source>
        <dbReference type="Pfam" id="PF12770"/>
    </source>
</evidence>
<dbReference type="Pfam" id="PF13374">
    <property type="entry name" value="TPR_10"/>
    <property type="match status" value="5"/>
</dbReference>
<dbReference type="Pfam" id="PF12770">
    <property type="entry name" value="CHAT"/>
    <property type="match status" value="1"/>
</dbReference>
<keyword evidence="3" id="KW-1185">Reference proteome</keyword>
<feature type="domain" description="CHAT" evidence="1">
    <location>
        <begin position="751"/>
        <end position="1045"/>
    </location>
</feature>
<dbReference type="InterPro" id="IPR024983">
    <property type="entry name" value="CHAT_dom"/>
</dbReference>
<dbReference type="STRING" id="60172.A0A1V6QB75"/>
<reference evidence="3" key="1">
    <citation type="journal article" date="2017" name="Nat. Microbiol.">
        <title>Global analysis of biosynthetic gene clusters reveals vast potential of secondary metabolite production in Penicillium species.</title>
        <authorList>
            <person name="Nielsen J.C."/>
            <person name="Grijseels S."/>
            <person name="Prigent S."/>
            <person name="Ji B."/>
            <person name="Dainat J."/>
            <person name="Nielsen K.F."/>
            <person name="Frisvad J.C."/>
            <person name="Workman M."/>
            <person name="Nielsen J."/>
        </authorList>
    </citation>
    <scope>NUCLEOTIDE SEQUENCE [LARGE SCALE GENOMIC DNA]</scope>
    <source>
        <strain evidence="3">IBT 29525</strain>
    </source>
</reference>
<protein>
    <recommendedName>
        <fullName evidence="1">CHAT domain-containing protein</fullName>
    </recommendedName>
</protein>
<feature type="non-terminal residue" evidence="2">
    <location>
        <position position="1045"/>
    </location>
</feature>
<accession>A0A1V6QB75</accession>
<evidence type="ECO:0000313" key="3">
    <source>
        <dbReference type="Proteomes" id="UP000191612"/>
    </source>
</evidence>
<comment type="caution">
    <text evidence="2">The sequence shown here is derived from an EMBL/GenBank/DDBJ whole genome shotgun (WGS) entry which is preliminary data.</text>
</comment>
<dbReference type="EMBL" id="MDYO01000086">
    <property type="protein sequence ID" value="OQD86479.1"/>
    <property type="molecule type" value="Genomic_DNA"/>
</dbReference>
<sequence>ELDDLEEAIQVSRQAVQATPNNHPDLGGRLHRLSFDLRRRFERTEELDDLEEMIRVSRQAVQATPNDHPDLGGRLHRLSFDLRRRFERTEELDDLEEMIRVSRQAVQATPNDHPDLGGRLYNLGTDLEARYDRKGQTDDLEESIRMSRQAIAATQKNHSDIPKLFCDLGEKLNTRYRRKGKIEDIEEAIQLSRQAVQATPNDHIAFAVRLNKLGNNHSSRYALKGRIDDLEEAIRLSRQAIGATPDNHTNLPMFFSSLGTNLGHLYDRTGEMEYLEEAIEVSLEAVQAAPSDYRQFPKLLDILGSRLLSHYKRLGKLGDLEDAIRMSRQVIQMTPDDHPDFRGFLQTLATYLNSRYERTGNEEDNEEAIRVSHQVIQITPDDHPSFGIALNNLGAYLKGRYQRTENMDDLEEAIQLAQRVVHTTLDDDFYRAAWLNNLGTDLRSRYERTESMDDLSESIRMSRKAVEMSLDDHPNRAIFLYNLGIDLKCRYEQTEQIEDLKEAIRLSRQAVQTKSTPPLVRIAAADLGLPLLLKRKDYHAGYTLSVEAIDLLQLVHKRSLTLQDRQYVVSHFSGLATQACSLAIQSRQPLSEALRLLERGRGVILGLLMDDRSDTSELKVAHPDLCAQYESLRLEVNTRLESTESQRMSKQISTRRPKAVEELEKCIQYIRQLPGFEYFQNGLSVEKMLAASNEGSIIVVNVTNLRSDAIIISASGFSLVPLPRFEAVQAQRWVDQEVNSAGNNKSYRQFLIWLWRECVRPVLSELDNSVQSSLEELPRVWWIGTGLASSFPFHAACDISAGENTFCRVLSSYTPSIKALLHARERGSVSTPSNKTPRKLLVVTMANTPGANDLPGVIAERSTVLGVLGNSVQVECLDQPDSASVLRQIRECNVAHFACHGISDSGDPSQSGLLLQTATANPRQEILTVLKLCENHPTLGDIAYLSACSTAENQAEGLTDEALHVVSGFQVAGFRHVIGTLWRSDDSVCVEVARLFYAELCRNGALEYTDRVVAMALHKAVFDVSKKVEYRKRPLHWAQFVHYGA</sequence>
<dbReference type="SUPFAM" id="SSF48452">
    <property type="entry name" value="TPR-like"/>
    <property type="match status" value="2"/>
</dbReference>
<evidence type="ECO:0000313" key="2">
    <source>
        <dbReference type="EMBL" id="OQD86479.1"/>
    </source>
</evidence>
<name>A0A1V6QB75_9EURO</name>
<proteinExistence type="predicted"/>